<evidence type="ECO:0000313" key="13">
    <source>
        <dbReference type="EMBL" id="KAJ1978493.1"/>
    </source>
</evidence>
<evidence type="ECO:0000256" key="7">
    <source>
        <dbReference type="ARBA" id="ARBA00049024"/>
    </source>
</evidence>
<comment type="pathway">
    <text evidence="1">Amino-acid biosynthesis; L-proline biosynthesis; L-glutamate 5-semialdehyde from L-glutamate: step 2/2.</text>
</comment>
<dbReference type="SUPFAM" id="SSF53720">
    <property type="entry name" value="ALDH-like"/>
    <property type="match status" value="1"/>
</dbReference>
<dbReference type="GO" id="GO:0050661">
    <property type="term" value="F:NADP binding"/>
    <property type="evidence" value="ECO:0007669"/>
    <property type="project" value="InterPro"/>
</dbReference>
<dbReference type="PANTHER" id="PTHR11063:SF8">
    <property type="entry name" value="DELTA-1-PYRROLINE-5-CARBOXYLATE SYNTHASE"/>
    <property type="match status" value="1"/>
</dbReference>
<organism evidence="13 14">
    <name type="scientific">Dimargaris verticillata</name>
    <dbReference type="NCBI Taxonomy" id="2761393"/>
    <lineage>
        <taxon>Eukaryota</taxon>
        <taxon>Fungi</taxon>
        <taxon>Fungi incertae sedis</taxon>
        <taxon>Zoopagomycota</taxon>
        <taxon>Kickxellomycotina</taxon>
        <taxon>Dimargaritomycetes</taxon>
        <taxon>Dimargaritales</taxon>
        <taxon>Dimargaritaceae</taxon>
        <taxon>Dimargaris</taxon>
    </lineage>
</organism>
<dbReference type="CDD" id="cd07079">
    <property type="entry name" value="ALDH_F18-19_ProA-GPR"/>
    <property type="match status" value="1"/>
</dbReference>
<keyword evidence="14" id="KW-1185">Reference proteome</keyword>
<evidence type="ECO:0000256" key="4">
    <source>
        <dbReference type="ARBA" id="ARBA00022650"/>
    </source>
</evidence>
<keyword evidence="6 13" id="KW-0560">Oxidoreductase</keyword>
<dbReference type="InterPro" id="IPR016161">
    <property type="entry name" value="Ald_DH/histidinol_DH"/>
</dbReference>
<name>A0A9W8B524_9FUNG</name>
<dbReference type="GO" id="GO:0004350">
    <property type="term" value="F:glutamate-5-semialdehyde dehydrogenase activity"/>
    <property type="evidence" value="ECO:0007669"/>
    <property type="project" value="UniProtKB-EC"/>
</dbReference>
<dbReference type="Gene3D" id="3.40.605.10">
    <property type="entry name" value="Aldehyde Dehydrogenase, Chain A, domain 1"/>
    <property type="match status" value="1"/>
</dbReference>
<comment type="similarity">
    <text evidence="9">Belongs to the gamma-glutamyl phosphate reductase family.</text>
</comment>
<sequence>MELSASEIAAKARRAANLLQNVTSAQKSFALARIRQVLEERKEAIFAANALDMKLAQEAVDQGKLSAALFKRLDIKGPNEEKFQTMLQGVTDVDNLDDPIGQVTMARELDQGLDLYRVTAPVGVIMVIFEARPEVVVNISCLAIKSSNAAILKGGKEAFHTLSVLTQVMQEAIERVAKEIDFPTDAIQLVSTREHISQLLDQDRYIDLVIPRGSNQLVRYIQNNTRIPVLGHADGVCSIYLDDSADLAKAPGLVVDSKTNYPAACNTAETLLVHQSLLGSEVFSRTIEALFENGVTLRCDTRSLDAIKASPALSQYSEGNQLVASAPEDYDSEFLDLIMALVVVDSLEQAIDHVNTHNSKHTDCIVTETPAHADKYMNCVDAAGVYWNASTRFADGFRYGFGTEIGVSTNKTHARGPVGLEGLTIYKYRLFGHGHKAGDFGVGAGKKQFSHRDIPLAEVKGKFIK</sequence>
<evidence type="ECO:0000256" key="1">
    <source>
        <dbReference type="ARBA" id="ARBA00004985"/>
    </source>
</evidence>
<dbReference type="InterPro" id="IPR016163">
    <property type="entry name" value="Ald_DH_C"/>
</dbReference>
<evidence type="ECO:0000259" key="12">
    <source>
        <dbReference type="Pfam" id="PF00171"/>
    </source>
</evidence>
<comment type="catalytic activity">
    <reaction evidence="7">
        <text>L-glutamate 5-semialdehyde + phosphate + NADP(+) = L-glutamyl 5-phosphate + NADPH + H(+)</text>
        <dbReference type="Rhea" id="RHEA:19541"/>
        <dbReference type="ChEBI" id="CHEBI:15378"/>
        <dbReference type="ChEBI" id="CHEBI:43474"/>
        <dbReference type="ChEBI" id="CHEBI:57783"/>
        <dbReference type="ChEBI" id="CHEBI:58066"/>
        <dbReference type="ChEBI" id="CHEBI:58274"/>
        <dbReference type="ChEBI" id="CHEBI:58349"/>
        <dbReference type="EC" id="1.2.1.41"/>
    </reaction>
</comment>
<reference evidence="13" key="1">
    <citation type="submission" date="2022-07" db="EMBL/GenBank/DDBJ databases">
        <title>Phylogenomic reconstructions and comparative analyses of Kickxellomycotina fungi.</title>
        <authorList>
            <person name="Reynolds N.K."/>
            <person name="Stajich J.E."/>
            <person name="Barry K."/>
            <person name="Grigoriev I.V."/>
            <person name="Crous P."/>
            <person name="Smith M.E."/>
        </authorList>
    </citation>
    <scope>NUCLEOTIDE SEQUENCE</scope>
    <source>
        <strain evidence="13">RSA 567</strain>
    </source>
</reference>
<dbReference type="OrthoDB" id="1934954at2759"/>
<protein>
    <recommendedName>
        <fullName evidence="2">glutamate-5-semialdehyde dehydrogenase</fullName>
        <ecNumber evidence="2">1.2.1.41</ecNumber>
    </recommendedName>
    <alternativeName>
        <fullName evidence="11">Glutamate-5-semialdehyde dehydrogenase</fullName>
    </alternativeName>
    <alternativeName>
        <fullName evidence="10">Glutamyl-gamma-semialdehyde dehydrogenase</fullName>
    </alternativeName>
</protein>
<comment type="caution">
    <text evidence="13">The sequence shown here is derived from an EMBL/GenBank/DDBJ whole genome shotgun (WGS) entry which is preliminary data.</text>
</comment>
<evidence type="ECO:0000256" key="9">
    <source>
        <dbReference type="ARBA" id="ARBA00060997"/>
    </source>
</evidence>
<evidence type="ECO:0000256" key="10">
    <source>
        <dbReference type="ARBA" id="ARBA00075718"/>
    </source>
</evidence>
<dbReference type="NCBIfam" id="NF001221">
    <property type="entry name" value="PRK00197.1"/>
    <property type="match status" value="1"/>
</dbReference>
<proteinExistence type="inferred from homology"/>
<evidence type="ECO:0000256" key="3">
    <source>
        <dbReference type="ARBA" id="ARBA00022605"/>
    </source>
</evidence>
<keyword evidence="4" id="KW-0641">Proline biosynthesis</keyword>
<dbReference type="PIRSF" id="PIRSF000151">
    <property type="entry name" value="GPR"/>
    <property type="match status" value="1"/>
</dbReference>
<dbReference type="Proteomes" id="UP001151582">
    <property type="component" value="Unassembled WGS sequence"/>
</dbReference>
<dbReference type="NCBIfam" id="TIGR00407">
    <property type="entry name" value="proA"/>
    <property type="match status" value="1"/>
</dbReference>
<evidence type="ECO:0000256" key="6">
    <source>
        <dbReference type="ARBA" id="ARBA00023002"/>
    </source>
</evidence>
<dbReference type="HAMAP" id="MF_00412">
    <property type="entry name" value="ProA"/>
    <property type="match status" value="1"/>
</dbReference>
<dbReference type="InterPro" id="IPR000965">
    <property type="entry name" value="GPR_dom"/>
</dbReference>
<dbReference type="InterPro" id="IPR012134">
    <property type="entry name" value="Glu-5-SA_DH"/>
</dbReference>
<evidence type="ECO:0000256" key="8">
    <source>
        <dbReference type="ARBA" id="ARBA00059423"/>
    </source>
</evidence>
<dbReference type="EMBL" id="JANBQB010000273">
    <property type="protein sequence ID" value="KAJ1978493.1"/>
    <property type="molecule type" value="Genomic_DNA"/>
</dbReference>
<dbReference type="InterPro" id="IPR015590">
    <property type="entry name" value="Aldehyde_DH_dom"/>
</dbReference>
<comment type="function">
    <text evidence="8">Catalyzes the NADPH dependent reduction of L-gamma-glutamyl 5-phosphate into L-glutamate 5-semialdehyde and phosphate. The product spontaneously undergoes cyclization to form 1-pyrroline-5-carboxylate.</text>
</comment>
<dbReference type="Pfam" id="PF00171">
    <property type="entry name" value="Aldedh"/>
    <property type="match status" value="1"/>
</dbReference>
<evidence type="ECO:0000256" key="2">
    <source>
        <dbReference type="ARBA" id="ARBA00013002"/>
    </source>
</evidence>
<gene>
    <name evidence="13" type="primary">PRO2</name>
    <name evidence="13" type="ORF">H4R34_003186</name>
</gene>
<keyword evidence="5" id="KW-0521">NADP</keyword>
<evidence type="ECO:0000256" key="11">
    <source>
        <dbReference type="ARBA" id="ARBA00077451"/>
    </source>
</evidence>
<dbReference type="PANTHER" id="PTHR11063">
    <property type="entry name" value="GLUTAMATE SEMIALDEHYDE DEHYDROGENASE"/>
    <property type="match status" value="1"/>
</dbReference>
<dbReference type="InterPro" id="IPR016162">
    <property type="entry name" value="Ald_DH_N"/>
</dbReference>
<dbReference type="Gene3D" id="3.40.309.10">
    <property type="entry name" value="Aldehyde Dehydrogenase, Chain A, domain 2"/>
    <property type="match status" value="1"/>
</dbReference>
<dbReference type="AlphaFoldDB" id="A0A9W8B524"/>
<dbReference type="FunFam" id="3.40.309.10:FF:000006">
    <property type="entry name" value="Gamma-glutamyl phosphate reductase"/>
    <property type="match status" value="1"/>
</dbReference>
<evidence type="ECO:0000256" key="5">
    <source>
        <dbReference type="ARBA" id="ARBA00022857"/>
    </source>
</evidence>
<evidence type="ECO:0000313" key="14">
    <source>
        <dbReference type="Proteomes" id="UP001151582"/>
    </source>
</evidence>
<keyword evidence="3" id="KW-0028">Amino-acid biosynthesis</keyword>
<accession>A0A9W8B524</accession>
<dbReference type="GO" id="GO:0008652">
    <property type="term" value="P:amino acid biosynthetic process"/>
    <property type="evidence" value="ECO:0007669"/>
    <property type="project" value="UniProtKB-KW"/>
</dbReference>
<feature type="domain" description="Aldehyde dehydrogenase" evidence="12">
    <location>
        <begin position="6"/>
        <end position="278"/>
    </location>
</feature>
<dbReference type="EC" id="1.2.1.41" evidence="2"/>